<reference evidence="2 3" key="1">
    <citation type="journal article" date="2001" name="Science">
        <title>Complete genome sequence of a virulent isolate of Streptococcus pneumoniae.</title>
        <authorList>
            <person name="Tettelin H."/>
            <person name="Nelson K.E."/>
            <person name="Paulsen I.T."/>
            <person name="Eisen J.A."/>
            <person name="Read T.D."/>
            <person name="Peterson S."/>
            <person name="Heidelberg J."/>
            <person name="DeBoy R.T."/>
            <person name="Haft D.H."/>
            <person name="Dodson R.J."/>
            <person name="Durkin A.S."/>
            <person name="Gwinn M."/>
            <person name="Kolonay J.F."/>
            <person name="Nelson W.C."/>
            <person name="Peterson J.D."/>
            <person name="Umayam L.A."/>
            <person name="White O."/>
            <person name="Salzberg S.L."/>
            <person name="Lewis M.R."/>
            <person name="Radune D."/>
            <person name="Holtzapple E."/>
            <person name="Khouri H."/>
            <person name="Wolf A.M."/>
            <person name="Utterback T.R."/>
            <person name="Hansen C.L."/>
            <person name="McDonald L.A."/>
            <person name="Feldblyum T.V."/>
            <person name="Angiuoli S."/>
            <person name="Dickinson T."/>
            <person name="Hickey E.K."/>
            <person name="Holt I.E."/>
            <person name="Loftus B.J."/>
            <person name="Yang F."/>
            <person name="Smith H.O."/>
            <person name="Venter J.C."/>
            <person name="Dougherty B.A."/>
            <person name="Morrison D.A."/>
            <person name="Hollingshead S.K."/>
            <person name="Fraser C.M."/>
        </authorList>
    </citation>
    <scope>NUCLEOTIDE SEQUENCE [LARGE SCALE GENOMIC DNA]</scope>
    <source>
        <strain evidence="3">ATCC BAA-334 / TIGR4</strain>
    </source>
</reference>
<gene>
    <name evidence="2" type="ordered locus">SP_1158</name>
</gene>
<protein>
    <submittedName>
        <fullName evidence="2">Uncharacterized protein</fullName>
    </submittedName>
</protein>
<keyword evidence="1" id="KW-1133">Transmembrane helix</keyword>
<proteinExistence type="predicted"/>
<dbReference type="AlphaFoldDB" id="A0A0H2UQ19"/>
<keyword evidence="1" id="KW-0812">Transmembrane</keyword>
<dbReference type="KEGG" id="spn:SP_1158"/>
<organism evidence="2 3">
    <name type="scientific">Streptococcus pneumoniae serotype 4 (strain ATCC BAA-334 / TIGR4)</name>
    <dbReference type="NCBI Taxonomy" id="170187"/>
    <lineage>
        <taxon>Bacteria</taxon>
        <taxon>Bacillati</taxon>
        <taxon>Bacillota</taxon>
        <taxon>Bacilli</taxon>
        <taxon>Lactobacillales</taxon>
        <taxon>Streptococcaceae</taxon>
        <taxon>Streptococcus</taxon>
    </lineage>
</organism>
<keyword evidence="1" id="KW-0472">Membrane</keyword>
<dbReference type="Proteomes" id="UP000000585">
    <property type="component" value="Chromosome"/>
</dbReference>
<evidence type="ECO:0000313" key="3">
    <source>
        <dbReference type="Proteomes" id="UP000000585"/>
    </source>
</evidence>
<sequence length="37" mass="4527">MLEIDLIVLIVLSYFYFISLYNCYCFLFHDFNLTVQI</sequence>
<dbReference type="eggNOG" id="ENOG5032B0X">
    <property type="taxonomic scope" value="Bacteria"/>
</dbReference>
<evidence type="ECO:0000256" key="1">
    <source>
        <dbReference type="SAM" id="Phobius"/>
    </source>
</evidence>
<dbReference type="EnsemblBacteria" id="AAK75267">
    <property type="protein sequence ID" value="AAK75267"/>
    <property type="gene ID" value="SP_1158"/>
</dbReference>
<feature type="transmembrane region" description="Helical" evidence="1">
    <location>
        <begin position="6"/>
        <end position="27"/>
    </location>
</feature>
<keyword evidence="3" id="KW-1185">Reference proteome</keyword>
<accession>A0A0H2UQ19</accession>
<dbReference type="EMBL" id="AE005672">
    <property type="protein sequence ID" value="AAK75267.1"/>
    <property type="molecule type" value="Genomic_DNA"/>
</dbReference>
<dbReference type="PaxDb" id="170187-SP_1158"/>
<name>A0A0H2UQ19_STRPN</name>
<evidence type="ECO:0000313" key="2">
    <source>
        <dbReference type="EMBL" id="AAK75267.1"/>
    </source>
</evidence>